<comment type="function">
    <text evidence="10">Binds directly to 23S rRNA. The L1 stalk is quite mobile in the ribosome, and is involved in E site tRNA release.</text>
</comment>
<gene>
    <name evidence="10" type="primary">rplA</name>
    <name evidence="12" type="ORF">EG19_07710</name>
</gene>
<dbReference type="Proteomes" id="UP000027284">
    <property type="component" value="Unassembled WGS sequence"/>
</dbReference>
<keyword evidence="13" id="KW-1185">Reference proteome</keyword>
<dbReference type="SUPFAM" id="SSF56808">
    <property type="entry name" value="Ribosomal protein L1"/>
    <property type="match status" value="1"/>
</dbReference>
<dbReference type="InterPro" id="IPR028364">
    <property type="entry name" value="Ribosomal_uL1/biogenesis"/>
</dbReference>
<evidence type="ECO:0000256" key="6">
    <source>
        <dbReference type="ARBA" id="ARBA00022884"/>
    </source>
</evidence>
<comment type="similarity">
    <text evidence="1 10 11">Belongs to the universal ribosomal protein uL1 family.</text>
</comment>
<dbReference type="STRING" id="1312852.EG19_07710"/>
<dbReference type="RefSeq" id="WP_038050220.1">
    <property type="nucleotide sequence ID" value="NZ_JMFG01000031.1"/>
</dbReference>
<dbReference type="InterPro" id="IPR016095">
    <property type="entry name" value="Ribosomal_uL1_3-a/b-sand"/>
</dbReference>
<dbReference type="GO" id="GO:0000049">
    <property type="term" value="F:tRNA binding"/>
    <property type="evidence" value="ECO:0007669"/>
    <property type="project" value="UniProtKB-KW"/>
</dbReference>
<accession>A0A062XKM9</accession>
<evidence type="ECO:0000313" key="12">
    <source>
        <dbReference type="EMBL" id="KDA53107.1"/>
    </source>
</evidence>
<dbReference type="GO" id="GO:0006412">
    <property type="term" value="P:translation"/>
    <property type="evidence" value="ECO:0007669"/>
    <property type="project" value="UniProtKB-UniRule"/>
</dbReference>
<keyword evidence="3 10" id="KW-0820">tRNA-binding</keyword>
<dbReference type="OrthoDB" id="9803740at2"/>
<evidence type="ECO:0000256" key="9">
    <source>
        <dbReference type="ARBA" id="ARBA00035241"/>
    </source>
</evidence>
<proteinExistence type="inferred from homology"/>
<evidence type="ECO:0000256" key="10">
    <source>
        <dbReference type="HAMAP-Rule" id="MF_01318"/>
    </source>
</evidence>
<comment type="function">
    <text evidence="10">Protein L1 is also a translational repressor protein, it controls the translation of the L11 operon by binding to its mRNA.</text>
</comment>
<dbReference type="InterPro" id="IPR002143">
    <property type="entry name" value="Ribosomal_uL1"/>
</dbReference>
<evidence type="ECO:0000256" key="11">
    <source>
        <dbReference type="RuleBase" id="RU000659"/>
    </source>
</evidence>
<evidence type="ECO:0000256" key="7">
    <source>
        <dbReference type="ARBA" id="ARBA00022980"/>
    </source>
</evidence>
<evidence type="ECO:0000256" key="2">
    <source>
        <dbReference type="ARBA" id="ARBA00022491"/>
    </source>
</evidence>
<evidence type="ECO:0000256" key="4">
    <source>
        <dbReference type="ARBA" id="ARBA00022730"/>
    </source>
</evidence>
<dbReference type="CDD" id="cd00403">
    <property type="entry name" value="Ribosomal_L1"/>
    <property type="match status" value="1"/>
</dbReference>
<evidence type="ECO:0000313" key="13">
    <source>
        <dbReference type="Proteomes" id="UP000027284"/>
    </source>
</evidence>
<keyword evidence="7 10" id="KW-0689">Ribosomal protein</keyword>
<dbReference type="GO" id="GO:0019843">
    <property type="term" value="F:rRNA binding"/>
    <property type="evidence" value="ECO:0007669"/>
    <property type="project" value="UniProtKB-UniRule"/>
</dbReference>
<organism evidence="12 13">
    <name type="scientific">Thermoanaerobaculum aquaticum</name>
    <dbReference type="NCBI Taxonomy" id="1312852"/>
    <lineage>
        <taxon>Bacteria</taxon>
        <taxon>Pseudomonadati</taxon>
        <taxon>Acidobacteriota</taxon>
        <taxon>Thermoanaerobaculia</taxon>
        <taxon>Thermoanaerobaculales</taxon>
        <taxon>Thermoanaerobaculaceae</taxon>
        <taxon>Thermoanaerobaculum</taxon>
    </lineage>
</organism>
<dbReference type="EMBL" id="JMFG01000031">
    <property type="protein sequence ID" value="KDA53107.1"/>
    <property type="molecule type" value="Genomic_DNA"/>
</dbReference>
<dbReference type="Gene3D" id="3.30.190.20">
    <property type="match status" value="1"/>
</dbReference>
<reference evidence="12 13" key="1">
    <citation type="submission" date="2014-04" db="EMBL/GenBank/DDBJ databases">
        <title>The Genome Sequence of Thermoanaerobaculum aquaticum MP-01, The First Cultivated Group 23 Acidobacterium.</title>
        <authorList>
            <person name="Stamps B.W."/>
            <person name="Losey N.A."/>
            <person name="Lawson P.A."/>
            <person name="Stevenson B.S."/>
        </authorList>
    </citation>
    <scope>NUCLEOTIDE SEQUENCE [LARGE SCALE GENOMIC DNA]</scope>
    <source>
        <strain evidence="12 13">MP-01</strain>
    </source>
</reference>
<evidence type="ECO:0000256" key="5">
    <source>
        <dbReference type="ARBA" id="ARBA00022845"/>
    </source>
</evidence>
<dbReference type="PANTHER" id="PTHR36427">
    <property type="entry name" value="54S RIBOSOMAL PROTEIN L1, MITOCHONDRIAL"/>
    <property type="match status" value="1"/>
</dbReference>
<dbReference type="Pfam" id="PF00687">
    <property type="entry name" value="Ribosomal_L1"/>
    <property type="match status" value="1"/>
</dbReference>
<dbReference type="PROSITE" id="PS01199">
    <property type="entry name" value="RIBOSOMAL_L1"/>
    <property type="match status" value="1"/>
</dbReference>
<dbReference type="GO" id="GO:0006417">
    <property type="term" value="P:regulation of translation"/>
    <property type="evidence" value="ECO:0007669"/>
    <property type="project" value="UniProtKB-KW"/>
</dbReference>
<dbReference type="Gene3D" id="3.40.50.790">
    <property type="match status" value="1"/>
</dbReference>
<keyword evidence="2 10" id="KW-0678">Repressor</keyword>
<dbReference type="NCBIfam" id="TIGR01169">
    <property type="entry name" value="rplA_bact"/>
    <property type="match status" value="1"/>
</dbReference>
<evidence type="ECO:0000256" key="3">
    <source>
        <dbReference type="ARBA" id="ARBA00022555"/>
    </source>
</evidence>
<evidence type="ECO:0000256" key="1">
    <source>
        <dbReference type="ARBA" id="ARBA00010531"/>
    </source>
</evidence>
<dbReference type="GO" id="GO:0003735">
    <property type="term" value="F:structural constituent of ribosome"/>
    <property type="evidence" value="ECO:0007669"/>
    <property type="project" value="InterPro"/>
</dbReference>
<keyword evidence="5 10" id="KW-0810">Translation regulation</keyword>
<dbReference type="HAMAP" id="MF_01318_B">
    <property type="entry name" value="Ribosomal_uL1_B"/>
    <property type="match status" value="1"/>
</dbReference>
<comment type="subunit">
    <text evidence="10">Part of the 50S ribosomal subunit.</text>
</comment>
<dbReference type="InterPro" id="IPR023673">
    <property type="entry name" value="Ribosomal_uL1_CS"/>
</dbReference>
<dbReference type="PANTHER" id="PTHR36427:SF3">
    <property type="entry name" value="LARGE RIBOSOMAL SUBUNIT PROTEIN UL1M"/>
    <property type="match status" value="1"/>
</dbReference>
<keyword evidence="4 10" id="KW-0699">rRNA-binding</keyword>
<dbReference type="InterPro" id="IPR005878">
    <property type="entry name" value="Ribosom_uL1_bac-type"/>
</dbReference>
<protein>
    <recommendedName>
        <fullName evidence="9 10">Large ribosomal subunit protein uL1</fullName>
    </recommendedName>
</protein>
<keyword evidence="6 10" id="KW-0694">RNA-binding</keyword>
<evidence type="ECO:0000256" key="8">
    <source>
        <dbReference type="ARBA" id="ARBA00023274"/>
    </source>
</evidence>
<dbReference type="AlphaFoldDB" id="A0A062XKM9"/>
<comment type="caution">
    <text evidence="12">The sequence shown here is derived from an EMBL/GenBank/DDBJ whole genome shotgun (WGS) entry which is preliminary data.</text>
</comment>
<keyword evidence="8 10" id="KW-0687">Ribonucleoprotein</keyword>
<dbReference type="GO" id="GO:0015934">
    <property type="term" value="C:large ribosomal subunit"/>
    <property type="evidence" value="ECO:0007669"/>
    <property type="project" value="InterPro"/>
</dbReference>
<name>A0A062XKM9_9BACT</name>
<dbReference type="InterPro" id="IPR023674">
    <property type="entry name" value="Ribosomal_uL1-like"/>
</dbReference>
<sequence>MKRSKKYLAAKAKLEPKKYQLREALELLKEMHYTKFDETVELAMRLGVDPRHADQMVRGTVLLPHGTGKTKRVLVVATGDAAKEAEEAGADFVMGEEAVEKIQNGWLDFDAVVATPDMMRHLSKLGKILGPRGLMPNPKTGTVTTEVGKAVREIKAGKVEFRVDKTGIVHAPLGKISFSLDQLEENAQTLISAVIKAKPPAAKGRYVHSAVLSSTMSPGVPLDLAQLEAK</sequence>
<dbReference type="PIRSF" id="PIRSF002155">
    <property type="entry name" value="Ribosomal_L1"/>
    <property type="match status" value="1"/>
</dbReference>
<dbReference type="FunFam" id="3.40.50.790:FF:000001">
    <property type="entry name" value="50S ribosomal protein L1"/>
    <property type="match status" value="1"/>
</dbReference>